<dbReference type="OMA" id="AMETIDM"/>
<feature type="compositionally biased region" description="Low complexity" evidence="1">
    <location>
        <begin position="562"/>
        <end position="572"/>
    </location>
</feature>
<feature type="compositionally biased region" description="Polar residues" evidence="1">
    <location>
        <begin position="446"/>
        <end position="460"/>
    </location>
</feature>
<dbReference type="OrthoDB" id="266971at2759"/>
<dbReference type="VEuPathDB" id="TriTrypDB:TcCLB.508175.280"/>
<dbReference type="SUPFAM" id="SSF48452">
    <property type="entry name" value="TPR-like"/>
    <property type="match status" value="1"/>
</dbReference>
<dbReference type="Proteomes" id="UP000246078">
    <property type="component" value="Unassembled WGS sequence"/>
</dbReference>
<accession>A0A2V2WWM9</accession>
<reference evidence="2 3" key="1">
    <citation type="journal article" date="2018" name="Microb. Genom.">
        <title>Expanding an expanded genome: long-read sequencing of Trypanosoma cruzi.</title>
        <authorList>
            <person name="Berna L."/>
            <person name="Rodriguez M."/>
            <person name="Chiribao M.L."/>
            <person name="Parodi-Talice A."/>
            <person name="Pita S."/>
            <person name="Rijo G."/>
            <person name="Alvarez-Valin F."/>
            <person name="Robello C."/>
        </authorList>
    </citation>
    <scope>NUCLEOTIDE SEQUENCE [LARGE SCALE GENOMIC DNA]</scope>
    <source>
        <strain evidence="2 3">TCC</strain>
    </source>
</reference>
<dbReference type="AlphaFoldDB" id="A0A2V2WWM9"/>
<dbReference type="Pfam" id="PF13424">
    <property type="entry name" value="TPR_12"/>
    <property type="match status" value="1"/>
</dbReference>
<sequence length="787" mass="86247">MEKENRKGKTQDVAPPPEFRVDGSVADDSSRRDASVSQGASEEQPAQPSDDELLHEVLAMNTLAMQRCNTEALEYATTILSDAYMKLHNHVSSGDERLMDTLRSTTLNNLGVVECHRGQHRQALSHFEAARQLEEKWGSASPSVALNTCAAYNALGMYDKATAAAIETIDMLRTLTIQEEKGKTSTPPVAEGGSYSLQGTGIEVAKSENKALWGAAWHNLAVAQINTAKLTKHPTEHCNAAVLFQNAMRATHELLGNDHPMTKSVTETYRAVRDVLRSYGVYKQHHTMLTVPPRPVDPRDEEDDMERYLQQCAGKSRRRAKDKFHRDLTITFCGEATNGVKLTERLDPTPYPGAVDVIFRDKSRKKMPRVLRGMTLSGTLLRAGQLYGNPHPLLYSLPPNYDPMDPSNPDDGCNLGSNPYVGMTSNSRAPAPWKDSPSKQRKKNTTARSALSTQFHSDPNFQRIPPSLTHQQSTSNYHEILSVQQQPPSSYNPVQEAYRSMPSSSKSKPDSYNQTPSSYNPTQEAYRSMPSSSKPRPDSHNQAPGAYTPTPNIQQQSPSTHQQAPSSSQPKSAGGGSGKKARRSTPGRITPPSKARPESRELARGQKASPKLPPLGKAPARNGPASGSSVRTRDDGKNVNAQIHGAYKLGTPTAEPTYEQVKYILLAEPQENQRQQRGGAGKYLVDDPTGQISLLGDAERHKAGSGCFSEADGKKNHPLFDAMWVAAQRPMDASETRAVGRPSYYVSSVLDISKDSVRLPEEALQMMLSSTSSSEDETAPMPVPRIM</sequence>
<feature type="compositionally biased region" description="Basic and acidic residues" evidence="1">
    <location>
        <begin position="595"/>
        <end position="604"/>
    </location>
</feature>
<dbReference type="VEuPathDB" id="TriTrypDB:TcCLB.509151.10"/>
<comment type="caution">
    <text evidence="2">The sequence shown here is derived from an EMBL/GenBank/DDBJ whole genome shotgun (WGS) entry which is preliminary data.</text>
</comment>
<gene>
    <name evidence="2" type="ORF">C3747_54g147</name>
</gene>
<evidence type="ECO:0000313" key="3">
    <source>
        <dbReference type="Proteomes" id="UP000246078"/>
    </source>
</evidence>
<dbReference type="VEuPathDB" id="TriTrypDB:C4B63_30g174"/>
<dbReference type="VEuPathDB" id="TriTrypDB:TcCL_ESM02294"/>
<dbReference type="EMBL" id="PRFC01000054">
    <property type="protein sequence ID" value="PWV12099.1"/>
    <property type="molecule type" value="Genomic_DNA"/>
</dbReference>
<dbReference type="VEuPathDB" id="TriTrypDB:TcG_01641"/>
<feature type="region of interest" description="Disordered" evidence="1">
    <location>
        <begin position="767"/>
        <end position="787"/>
    </location>
</feature>
<protein>
    <recommendedName>
        <fullName evidence="4">Tetratricopeptide repeat</fullName>
    </recommendedName>
</protein>
<feature type="compositionally biased region" description="Polar residues" evidence="1">
    <location>
        <begin position="512"/>
        <end position="534"/>
    </location>
</feature>
<feature type="compositionally biased region" description="Basic and acidic residues" evidence="1">
    <location>
        <begin position="1"/>
        <end position="10"/>
    </location>
</feature>
<evidence type="ECO:0008006" key="4">
    <source>
        <dbReference type="Google" id="ProtNLM"/>
    </source>
</evidence>
<dbReference type="Gene3D" id="1.25.40.10">
    <property type="entry name" value="Tetratricopeptide repeat domain"/>
    <property type="match status" value="1"/>
</dbReference>
<dbReference type="VEuPathDB" id="TriTrypDB:C3747_54g147"/>
<feature type="region of interest" description="Disordered" evidence="1">
    <location>
        <begin position="398"/>
        <end position="638"/>
    </location>
</feature>
<dbReference type="VEuPathDB" id="TriTrypDB:BCY84_03564"/>
<name>A0A2V2WWM9_TRYCR</name>
<dbReference type="VEuPathDB" id="TriTrypDB:TCDM_01818"/>
<dbReference type="VEuPathDB" id="TriTrypDB:TcYC6_0046240"/>
<feature type="compositionally biased region" description="Polar residues" evidence="1">
    <location>
        <begin position="38"/>
        <end position="47"/>
    </location>
</feature>
<evidence type="ECO:0000256" key="1">
    <source>
        <dbReference type="SAM" id="MobiDB-lite"/>
    </source>
</evidence>
<feature type="compositionally biased region" description="Polar residues" evidence="1">
    <location>
        <begin position="549"/>
        <end position="561"/>
    </location>
</feature>
<dbReference type="VEuPathDB" id="TriTrypDB:ECC02_005967"/>
<dbReference type="VEuPathDB" id="TriTrypDB:TCSYLVIO_001818"/>
<evidence type="ECO:0000313" key="2">
    <source>
        <dbReference type="EMBL" id="PWV12099.1"/>
    </source>
</evidence>
<dbReference type="VEuPathDB" id="TriTrypDB:Tc_MARK_629"/>
<proteinExistence type="predicted"/>
<dbReference type="VEuPathDB" id="TriTrypDB:TcBrA4_0088390"/>
<feature type="region of interest" description="Disordered" evidence="1">
    <location>
        <begin position="1"/>
        <end position="52"/>
    </location>
</feature>
<dbReference type="InterPro" id="IPR011990">
    <property type="entry name" value="TPR-like_helical_dom_sf"/>
</dbReference>
<organism evidence="2 3">
    <name type="scientific">Trypanosoma cruzi</name>
    <dbReference type="NCBI Taxonomy" id="5693"/>
    <lineage>
        <taxon>Eukaryota</taxon>
        <taxon>Discoba</taxon>
        <taxon>Euglenozoa</taxon>
        <taxon>Kinetoplastea</taxon>
        <taxon>Metakinetoplastina</taxon>
        <taxon>Trypanosomatida</taxon>
        <taxon>Trypanosomatidae</taxon>
        <taxon>Trypanosoma</taxon>
        <taxon>Schizotrypanum</taxon>
    </lineage>
</organism>
<feature type="compositionally biased region" description="Polar residues" evidence="1">
    <location>
        <begin position="468"/>
        <end position="493"/>
    </location>
</feature>